<dbReference type="Proteomes" id="UP000075230">
    <property type="component" value="Unassembled WGS sequence"/>
</dbReference>
<accession>A0A146F428</accession>
<dbReference type="EMBL" id="BCWF01000008">
    <property type="protein sequence ID" value="GAT20858.1"/>
    <property type="molecule type" value="Genomic_DNA"/>
</dbReference>
<evidence type="ECO:0000256" key="1">
    <source>
        <dbReference type="SAM" id="MobiDB-lite"/>
    </source>
</evidence>
<feature type="region of interest" description="Disordered" evidence="1">
    <location>
        <begin position="38"/>
        <end position="63"/>
    </location>
</feature>
<reference evidence="2 3" key="1">
    <citation type="journal article" date="2016" name="DNA Res.">
        <title>Genome sequence of Aspergillus luchuensis NBRC 4314.</title>
        <authorList>
            <person name="Yamada O."/>
            <person name="Machida M."/>
            <person name="Hosoyama A."/>
            <person name="Goto M."/>
            <person name="Takahashi T."/>
            <person name="Futagami T."/>
            <person name="Yamagata Y."/>
            <person name="Takeuchi M."/>
            <person name="Kobayashi T."/>
            <person name="Koike H."/>
            <person name="Abe K."/>
            <person name="Asai K."/>
            <person name="Arita M."/>
            <person name="Fujita N."/>
            <person name="Fukuda K."/>
            <person name="Higa K."/>
            <person name="Horikawa H."/>
            <person name="Ishikawa T."/>
            <person name="Jinno K."/>
            <person name="Kato Y."/>
            <person name="Kirimura K."/>
            <person name="Mizutani O."/>
            <person name="Nakasone K."/>
            <person name="Sano M."/>
            <person name="Shiraishi Y."/>
            <person name="Tsukahara M."/>
            <person name="Gomi K."/>
        </authorList>
    </citation>
    <scope>NUCLEOTIDE SEQUENCE [LARGE SCALE GENOMIC DNA]</scope>
    <source>
        <strain evidence="2 3">RIB 2604</strain>
    </source>
</reference>
<evidence type="ECO:0000313" key="2">
    <source>
        <dbReference type="EMBL" id="GAT20858.1"/>
    </source>
</evidence>
<name>A0A146F428_ASPKA</name>
<organism evidence="2 3">
    <name type="scientific">Aspergillus kawachii</name>
    <name type="common">White koji mold</name>
    <name type="synonym">Aspergillus awamori var. kawachi</name>
    <dbReference type="NCBI Taxonomy" id="1069201"/>
    <lineage>
        <taxon>Eukaryota</taxon>
        <taxon>Fungi</taxon>
        <taxon>Dikarya</taxon>
        <taxon>Ascomycota</taxon>
        <taxon>Pezizomycotina</taxon>
        <taxon>Eurotiomycetes</taxon>
        <taxon>Eurotiomycetidae</taxon>
        <taxon>Eurotiales</taxon>
        <taxon>Aspergillaceae</taxon>
        <taxon>Aspergillus</taxon>
        <taxon>Aspergillus subgen. Circumdati</taxon>
    </lineage>
</organism>
<gene>
    <name evidence="2" type="ORF">RIB2604_00803380</name>
</gene>
<reference evidence="3" key="2">
    <citation type="submission" date="2016-02" db="EMBL/GenBank/DDBJ databases">
        <title>Genome sequencing of Aspergillus luchuensis NBRC 4314.</title>
        <authorList>
            <person name="Yamada O."/>
        </authorList>
    </citation>
    <scope>NUCLEOTIDE SEQUENCE [LARGE SCALE GENOMIC DNA]</scope>
    <source>
        <strain evidence="3">RIB 2604</strain>
    </source>
</reference>
<sequence length="63" mass="7119">MAYHRATLTWSITEYEVQVWGQMGRKIAVHLAEKLADGHVARRRPPATSTSGMARKAPKRSKE</sequence>
<evidence type="ECO:0000313" key="3">
    <source>
        <dbReference type="Proteomes" id="UP000075230"/>
    </source>
</evidence>
<dbReference type="AlphaFoldDB" id="A0A146F428"/>
<comment type="caution">
    <text evidence="2">The sequence shown here is derived from an EMBL/GenBank/DDBJ whole genome shotgun (WGS) entry which is preliminary data.</text>
</comment>
<proteinExistence type="predicted"/>
<protein>
    <submittedName>
        <fullName evidence="2">F-box domain protein</fullName>
    </submittedName>
</protein>